<dbReference type="InterPro" id="IPR050951">
    <property type="entry name" value="Retrovirus_Pol_polyprotein"/>
</dbReference>
<dbReference type="InterPro" id="IPR036397">
    <property type="entry name" value="RNaseH_sf"/>
</dbReference>
<dbReference type="Gene3D" id="1.10.340.70">
    <property type="match status" value="1"/>
</dbReference>
<gene>
    <name evidence="4" type="ORF">ABMA27_009315</name>
</gene>
<accession>A0ABR3H7K4</accession>
<dbReference type="PANTHER" id="PTHR37984">
    <property type="entry name" value="PROTEIN CBG26694"/>
    <property type="match status" value="1"/>
</dbReference>
<dbReference type="SUPFAM" id="SSF53098">
    <property type="entry name" value="Ribonuclease H-like"/>
    <property type="match status" value="1"/>
</dbReference>
<evidence type="ECO:0000256" key="2">
    <source>
        <dbReference type="SAM" id="MobiDB-lite"/>
    </source>
</evidence>
<evidence type="ECO:0000259" key="3">
    <source>
        <dbReference type="PROSITE" id="PS50994"/>
    </source>
</evidence>
<feature type="domain" description="Integrase catalytic" evidence="3">
    <location>
        <begin position="166"/>
        <end position="324"/>
    </location>
</feature>
<reference evidence="4 5" key="1">
    <citation type="submission" date="2024-06" db="EMBL/GenBank/DDBJ databases">
        <title>A chromosome-level genome assembly of beet webworm, Loxostege sticticalis.</title>
        <authorList>
            <person name="Zhang Y."/>
        </authorList>
    </citation>
    <scope>NUCLEOTIDE SEQUENCE [LARGE SCALE GENOMIC DNA]</scope>
    <source>
        <strain evidence="4">AQ026</strain>
        <tissue evidence="4">Whole body</tissue>
    </source>
</reference>
<proteinExistence type="predicted"/>
<dbReference type="InterPro" id="IPR041588">
    <property type="entry name" value="Integrase_H2C2"/>
</dbReference>
<dbReference type="EC" id="2.7.7.49" evidence="1"/>
<feature type="region of interest" description="Disordered" evidence="2">
    <location>
        <begin position="1"/>
        <end position="23"/>
    </location>
</feature>
<dbReference type="EMBL" id="JBEUOH010000024">
    <property type="protein sequence ID" value="KAL0860771.1"/>
    <property type="molecule type" value="Genomic_DNA"/>
</dbReference>
<sequence>MGHADFLSRNPLPTSDSATHKADLVSDRPPKIVNFVELHDSWLEVEQKRDSEIQDLIRQHESHEIPEAIAHTYDVRDGVLYRKVERNNVSSWLPIVPRSLIWTLINYVHNEIKHLGHEKTLDKLYEQYWFPQMSKNVRKFIDSCIVCKASKGSSGAQQMRLHPIPKVAVPWHTIHIDITGKLSGKSDRKEYASVIIDAFTKYTLLEYTQSLDATCAVKALKRAVSLFGAPKKIIADQGRCYISSEFKKFCSDYNIELHLIATGSSRANGQVERVMRTLKGLLTIIENDSKKVWRDELDEVQLALNSTRSRVTGFTPTELMFGTRAQSLGLSQISPNLETPSRSDLESIRNRASENIIRSADSQIEKFNRSRWASVDLNRRNFK</sequence>
<protein>
    <recommendedName>
        <fullName evidence="1">RNA-directed DNA polymerase</fullName>
        <ecNumber evidence="1">2.7.7.49</ecNumber>
    </recommendedName>
</protein>
<evidence type="ECO:0000313" key="4">
    <source>
        <dbReference type="EMBL" id="KAL0860771.1"/>
    </source>
</evidence>
<dbReference type="Gene3D" id="3.30.420.10">
    <property type="entry name" value="Ribonuclease H-like superfamily/Ribonuclease H"/>
    <property type="match status" value="1"/>
</dbReference>
<comment type="caution">
    <text evidence="4">The sequence shown here is derived from an EMBL/GenBank/DDBJ whole genome shotgun (WGS) entry which is preliminary data.</text>
</comment>
<dbReference type="PANTHER" id="PTHR37984:SF5">
    <property type="entry name" value="PROTEIN NYNRIN-LIKE"/>
    <property type="match status" value="1"/>
</dbReference>
<dbReference type="PROSITE" id="PS50994">
    <property type="entry name" value="INTEGRASE"/>
    <property type="match status" value="1"/>
</dbReference>
<dbReference type="Proteomes" id="UP001549920">
    <property type="component" value="Unassembled WGS sequence"/>
</dbReference>
<dbReference type="InterPro" id="IPR001584">
    <property type="entry name" value="Integrase_cat-core"/>
</dbReference>
<dbReference type="InterPro" id="IPR012337">
    <property type="entry name" value="RNaseH-like_sf"/>
</dbReference>
<dbReference type="Pfam" id="PF00665">
    <property type="entry name" value="rve"/>
    <property type="match status" value="1"/>
</dbReference>
<dbReference type="Pfam" id="PF17921">
    <property type="entry name" value="Integrase_H2C2"/>
    <property type="match status" value="1"/>
</dbReference>
<name>A0ABR3H7K4_LOXSC</name>
<organism evidence="4 5">
    <name type="scientific">Loxostege sticticalis</name>
    <name type="common">Beet webworm moth</name>
    <dbReference type="NCBI Taxonomy" id="481309"/>
    <lineage>
        <taxon>Eukaryota</taxon>
        <taxon>Metazoa</taxon>
        <taxon>Ecdysozoa</taxon>
        <taxon>Arthropoda</taxon>
        <taxon>Hexapoda</taxon>
        <taxon>Insecta</taxon>
        <taxon>Pterygota</taxon>
        <taxon>Neoptera</taxon>
        <taxon>Endopterygota</taxon>
        <taxon>Lepidoptera</taxon>
        <taxon>Glossata</taxon>
        <taxon>Ditrysia</taxon>
        <taxon>Pyraloidea</taxon>
        <taxon>Crambidae</taxon>
        <taxon>Pyraustinae</taxon>
        <taxon>Loxostege</taxon>
    </lineage>
</organism>
<evidence type="ECO:0000256" key="1">
    <source>
        <dbReference type="ARBA" id="ARBA00012493"/>
    </source>
</evidence>
<evidence type="ECO:0000313" key="5">
    <source>
        <dbReference type="Proteomes" id="UP001549920"/>
    </source>
</evidence>
<keyword evidence="5" id="KW-1185">Reference proteome</keyword>